<proteinExistence type="predicted"/>
<feature type="transmembrane region" description="Helical" evidence="1">
    <location>
        <begin position="134"/>
        <end position="157"/>
    </location>
</feature>
<sequence length="164" mass="18566">MLDVSRMMFEGFILSAVFLFIVLVSLAYNPRIWLQDYPKDIQNLAAVQTPKEQKQFKLIGAVIFAFALVPFILSLMFDGEQIPFRAAFGHFYVVFTMVSLSDLVVLDWVIFCLITPRFIIIPGTHGAKGYKDVLFHFIGFLKGQIIFGVVSLILAGLRVTIAWL</sequence>
<feature type="transmembrane region" description="Helical" evidence="1">
    <location>
        <begin position="89"/>
        <end position="114"/>
    </location>
</feature>
<feature type="transmembrane region" description="Helical" evidence="1">
    <location>
        <begin position="58"/>
        <end position="77"/>
    </location>
</feature>
<dbReference type="RefSeq" id="WP_212980164.1">
    <property type="nucleotide sequence ID" value="NZ_AP025343.1"/>
</dbReference>
<evidence type="ECO:0000256" key="1">
    <source>
        <dbReference type="SAM" id="Phobius"/>
    </source>
</evidence>
<accession>A0A919YJG4</accession>
<reference evidence="2 3" key="1">
    <citation type="submission" date="2021-03" db="EMBL/GenBank/DDBJ databases">
        <title>Antimicrobial resistance genes in bacteria isolated from Japanese honey, and their potential for conferring macrolide and lincosamide resistance in the American foulbrood pathogen Paenibacillus larvae.</title>
        <authorList>
            <person name="Okamoto M."/>
            <person name="Kumagai M."/>
            <person name="Kanamori H."/>
            <person name="Takamatsu D."/>
        </authorList>
    </citation>
    <scope>NUCLEOTIDE SEQUENCE [LARGE SCALE GENOMIC DNA]</scope>
    <source>
        <strain evidence="2 3">J34TS1</strain>
    </source>
</reference>
<feature type="transmembrane region" description="Helical" evidence="1">
    <location>
        <begin position="12"/>
        <end position="29"/>
    </location>
</feature>
<organism evidence="2 3">
    <name type="scientific">Paenibacillus azoreducens</name>
    <dbReference type="NCBI Taxonomy" id="116718"/>
    <lineage>
        <taxon>Bacteria</taxon>
        <taxon>Bacillati</taxon>
        <taxon>Bacillota</taxon>
        <taxon>Bacilli</taxon>
        <taxon>Bacillales</taxon>
        <taxon>Paenibacillaceae</taxon>
        <taxon>Paenibacillus</taxon>
    </lineage>
</organism>
<dbReference type="EMBL" id="BORT01000025">
    <property type="protein sequence ID" value="GIO49785.1"/>
    <property type="molecule type" value="Genomic_DNA"/>
</dbReference>
<protein>
    <recommendedName>
        <fullName evidence="4">Nitroreductase</fullName>
    </recommendedName>
</protein>
<dbReference type="AlphaFoldDB" id="A0A919YJG4"/>
<evidence type="ECO:0000313" key="2">
    <source>
        <dbReference type="EMBL" id="GIO49785.1"/>
    </source>
</evidence>
<evidence type="ECO:0000313" key="3">
    <source>
        <dbReference type="Proteomes" id="UP000682811"/>
    </source>
</evidence>
<name>A0A919YJG4_9BACL</name>
<keyword evidence="1" id="KW-1133">Transmembrane helix</keyword>
<keyword evidence="1" id="KW-0812">Transmembrane</keyword>
<dbReference type="Proteomes" id="UP000682811">
    <property type="component" value="Unassembled WGS sequence"/>
</dbReference>
<keyword evidence="1" id="KW-0472">Membrane</keyword>
<keyword evidence="3" id="KW-1185">Reference proteome</keyword>
<evidence type="ECO:0008006" key="4">
    <source>
        <dbReference type="Google" id="ProtNLM"/>
    </source>
</evidence>
<comment type="caution">
    <text evidence="2">The sequence shown here is derived from an EMBL/GenBank/DDBJ whole genome shotgun (WGS) entry which is preliminary data.</text>
</comment>
<gene>
    <name evidence="2" type="ORF">J34TS1_45500</name>
</gene>